<feature type="region of interest" description="Disordered" evidence="23">
    <location>
        <begin position="1"/>
        <end position="177"/>
    </location>
</feature>
<keyword evidence="20" id="KW-0511">Multifunctional enzyme</keyword>
<evidence type="ECO:0000256" key="8">
    <source>
        <dbReference type="ARBA" id="ARBA00022705"/>
    </source>
</evidence>
<evidence type="ECO:0000256" key="1">
    <source>
        <dbReference type="ARBA" id="ARBA00001966"/>
    </source>
</evidence>
<evidence type="ECO:0000256" key="18">
    <source>
        <dbReference type="ARBA" id="ARBA00023128"/>
    </source>
</evidence>
<dbReference type="PANTHER" id="PTHR36531:SF6">
    <property type="entry name" value="DNA REPLICATION ATP-DEPENDENT HELICASE_NUCLEASE DNA2"/>
    <property type="match status" value="1"/>
</dbReference>
<keyword evidence="15" id="KW-0067">ATP-binding</keyword>
<gene>
    <name evidence="27" type="ORF">V1264_022042</name>
</gene>
<feature type="compositionally biased region" description="Basic and acidic residues" evidence="23">
    <location>
        <begin position="1"/>
        <end position="11"/>
    </location>
</feature>
<evidence type="ECO:0000256" key="10">
    <source>
        <dbReference type="ARBA" id="ARBA00022723"/>
    </source>
</evidence>
<sequence length="1374" mass="152311">MKRSSSKKEALSEDGNQQKISSFFQKGPVQAQSKLFTNVKRTKPPLTLQRNSKASKTASVSTSGASKPASSDSKKTSGSTKTNMTVLKEFNSTVFKHAEHKTPQKSGAGADPDLGGSPDILIIPDTPEDKPKKSRPKAPSRSFLCPASMLSTMPGKRTSPPKTKLKQRTVSKPMGPVSIEFGQKRLSDCQGREESCGDGLIPSNNGKTDNLLSTGKTVSSDKACPQSAKSSLIKFGEDVDYSDFAFESGCSSPVSFPNPVLEQTAQEVAVADSKQAVTPTKSYSDGNTVKRMAKSGSSPAPKKIFQPENDGERLSEASTSHQKSLVEMCNTQSKEDRLHIPTSYPIDNSFTDSSTSHSEDTSLREQSASQSQRLVKAKRQLATMSGFRDVKEMNQSVNNYQIGGSTKGVKTNTVTCAEDDVLADILGQMDGVSAKQVHKPDHAFSKDKEHQAVALKTNFALTDEQKMDVEFSVCETQDDDVLGEILGELNSSWSLKQTADSYQQDKLRCANKKGLNPQRRCSSGKDSAQVFTDRESEEVIMTGPSVEEPMESNSPQIDESKIPTPVNTGHNSGIARHSHNTDTLKEEHKDKQFFHSLKRAADKSIHHTEKYDRVVKSQITPTKKNADCLDLPKNMEDMLAGSFDQLSPFKRKPSQLAKQGQSVSRGKFTDKWNRFAVQGVSLDRKSHEMTLELSKEGTADVIKKAILRDSWSDTHIAAGDIVHFLPREGHTPVLHDSDDDIVIDDDGGHMVVNPDLLLSGTTIVSGVYCLRRSVLNEKFKGVDSKNVHMLYGSIIHSLFQEVLKDRLVKTEEIMAIAKTIVQSNKFLHEMYGQLASETKVMEEIKAYIPPLQAWFKKHVPARNGLNTAKCSEMSVVQIHDIEETIWSPRLGVKGKIDMTVEVEMQKNRGHVRRKVVPLELKTGKASYSIEHKGQVTLYSLMMSERRENPEEGLLLYLKHNDMNSVPVKPENTRGLLQLRNEMAYYLSRQTQKTSGEEGQVTYQLGRLPPPIDSHRSCSRCPQLVNCAIYQRSVEDVNHSADHAMSSLVPDTLSHLGDSHLNYFTHWLLCMDLEAASQRTQGLRNIWCVSSSEREEKGDCLQQMVIVDSVLGVPETQAFTEGKGCCVQFQRKPGFEGGALNQVGLSKNDSVVISSEDGKYIALSTGFIKDVTEDVMDVVVDRDSFHENTAFKSLVFRIDRCDNFNTSGYLLTNLSRLMEATPHSQRLRSLIIDRRRPEFQLTLSKGAVEKVKQIFKPLNKPQKTAILKVLMSKDFVQIKGYPGTGKTSTIVALVKILRELGQSVLLTSYTHSAVDNILLKLKKDGVPFLRLGRSSRIHPDIQDHAVETLTLDITSVDELRDFYASYVSSVHHSAC</sequence>
<dbReference type="Gene3D" id="3.90.320.10">
    <property type="match status" value="1"/>
</dbReference>
<dbReference type="GO" id="GO:0016787">
    <property type="term" value="F:hydrolase activity"/>
    <property type="evidence" value="ECO:0007669"/>
    <property type="project" value="UniProtKB-KW"/>
</dbReference>
<evidence type="ECO:0000256" key="7">
    <source>
        <dbReference type="ARBA" id="ARBA00022485"/>
    </source>
</evidence>
<evidence type="ECO:0000256" key="13">
    <source>
        <dbReference type="ARBA" id="ARBA00022801"/>
    </source>
</evidence>
<keyword evidence="28" id="KW-1185">Reference proteome</keyword>
<evidence type="ECO:0000256" key="16">
    <source>
        <dbReference type="ARBA" id="ARBA00023004"/>
    </source>
</evidence>
<evidence type="ECO:0000256" key="14">
    <source>
        <dbReference type="ARBA" id="ARBA00022806"/>
    </source>
</evidence>
<keyword evidence="13" id="KW-0378">Hydrolase</keyword>
<dbReference type="InterPro" id="IPR051827">
    <property type="entry name" value="Cas4_exonuclease"/>
</dbReference>
<evidence type="ECO:0000256" key="4">
    <source>
        <dbReference type="ARBA" id="ARBA00007913"/>
    </source>
</evidence>
<keyword evidence="7" id="KW-0004">4Fe-4S</keyword>
<feature type="domain" description="DNA replication factor Dna2 N-terminal" evidence="24">
    <location>
        <begin position="703"/>
        <end position="902"/>
    </location>
</feature>
<dbReference type="GO" id="GO:0051539">
    <property type="term" value="F:4 iron, 4 sulfur cluster binding"/>
    <property type="evidence" value="ECO:0007669"/>
    <property type="project" value="UniProtKB-KW"/>
</dbReference>
<dbReference type="Pfam" id="PF21123">
    <property type="entry name" value="Dna2_Rift"/>
    <property type="match status" value="1"/>
</dbReference>
<feature type="domain" description="DNA2 rift barrel" evidence="26">
    <location>
        <begin position="1090"/>
        <end position="1199"/>
    </location>
</feature>
<dbReference type="Pfam" id="PF08696">
    <property type="entry name" value="Dna2"/>
    <property type="match status" value="1"/>
</dbReference>
<keyword evidence="14" id="KW-0347">Helicase</keyword>
<evidence type="ECO:0000256" key="19">
    <source>
        <dbReference type="ARBA" id="ARBA00023242"/>
    </source>
</evidence>
<name>A0AAN9AJN2_9CAEN</name>
<evidence type="ECO:0000256" key="22">
    <source>
        <dbReference type="ARBA" id="ARBA00047995"/>
    </source>
</evidence>
<evidence type="ECO:0000256" key="23">
    <source>
        <dbReference type="SAM" id="MobiDB-lite"/>
    </source>
</evidence>
<evidence type="ECO:0000259" key="26">
    <source>
        <dbReference type="Pfam" id="PF21123"/>
    </source>
</evidence>
<dbReference type="InterPro" id="IPR048459">
    <property type="entry name" value="DNA2_Rift"/>
</dbReference>
<feature type="compositionally biased region" description="Low complexity" evidence="23">
    <location>
        <begin position="52"/>
        <end position="82"/>
    </location>
</feature>
<dbReference type="EMBL" id="JBAMIC010004070">
    <property type="protein sequence ID" value="KAK7088075.1"/>
    <property type="molecule type" value="Genomic_DNA"/>
</dbReference>
<dbReference type="InterPro" id="IPR041677">
    <property type="entry name" value="DNA2/NAM7_AAA_11"/>
</dbReference>
<feature type="compositionally biased region" description="Polar residues" evidence="23">
    <location>
        <begin position="364"/>
        <end position="373"/>
    </location>
</feature>
<keyword evidence="19" id="KW-0539">Nucleus</keyword>
<dbReference type="EC" id="3.6.4.12" evidence="5"/>
<evidence type="ECO:0000259" key="25">
    <source>
        <dbReference type="Pfam" id="PF13086"/>
    </source>
</evidence>
<keyword evidence="10" id="KW-0479">Metal-binding</keyword>
<evidence type="ECO:0000256" key="9">
    <source>
        <dbReference type="ARBA" id="ARBA00022722"/>
    </source>
</evidence>
<dbReference type="Gene3D" id="3.40.50.300">
    <property type="entry name" value="P-loop containing nucleotide triphosphate hydrolases"/>
    <property type="match status" value="1"/>
</dbReference>
<evidence type="ECO:0000256" key="21">
    <source>
        <dbReference type="ARBA" id="ARBA00032548"/>
    </source>
</evidence>
<feature type="compositionally biased region" description="Polar residues" evidence="23">
    <location>
        <begin position="202"/>
        <end position="220"/>
    </location>
</feature>
<proteinExistence type="inferred from homology"/>
<comment type="similarity">
    <text evidence="4">Belongs to the DNA2/NAM7 helicase family.</text>
</comment>
<comment type="cofactor">
    <cofactor evidence="1">
        <name>[4Fe-4S] cluster</name>
        <dbReference type="ChEBI" id="CHEBI:49883"/>
    </cofactor>
</comment>
<reference evidence="27 28" key="1">
    <citation type="submission" date="2024-02" db="EMBL/GenBank/DDBJ databases">
        <title>Chromosome-scale genome assembly of the rough periwinkle Littorina saxatilis.</title>
        <authorList>
            <person name="De Jode A."/>
            <person name="Faria R."/>
            <person name="Formenti G."/>
            <person name="Sims Y."/>
            <person name="Smith T.P."/>
            <person name="Tracey A."/>
            <person name="Wood J.M.D."/>
            <person name="Zagrodzka Z.B."/>
            <person name="Johannesson K."/>
            <person name="Butlin R.K."/>
            <person name="Leder E.H."/>
        </authorList>
    </citation>
    <scope>NUCLEOTIDE SEQUENCE [LARGE SCALE GENOMIC DNA]</scope>
    <source>
        <strain evidence="27">Snail1</strain>
        <tissue evidence="27">Muscle</tissue>
    </source>
</reference>
<feature type="domain" description="DNA2/NAM7 helicase helicase" evidence="25">
    <location>
        <begin position="1257"/>
        <end position="1349"/>
    </location>
</feature>
<dbReference type="Proteomes" id="UP001374579">
    <property type="component" value="Unassembled WGS sequence"/>
</dbReference>
<dbReference type="InterPro" id="IPR011604">
    <property type="entry name" value="PDDEXK-like_dom_sf"/>
</dbReference>
<evidence type="ECO:0000256" key="5">
    <source>
        <dbReference type="ARBA" id="ARBA00012551"/>
    </source>
</evidence>
<keyword evidence="9" id="KW-0540">Nuclease</keyword>
<feature type="region of interest" description="Disordered" evidence="23">
    <location>
        <begin position="271"/>
        <end position="374"/>
    </location>
</feature>
<dbReference type="Pfam" id="PF13086">
    <property type="entry name" value="AAA_11"/>
    <property type="match status" value="1"/>
</dbReference>
<dbReference type="GO" id="GO:0005524">
    <property type="term" value="F:ATP binding"/>
    <property type="evidence" value="ECO:0007669"/>
    <property type="project" value="UniProtKB-KW"/>
</dbReference>
<feature type="compositionally biased region" description="Polar residues" evidence="23">
    <location>
        <begin position="275"/>
        <end position="287"/>
    </location>
</feature>
<evidence type="ECO:0000256" key="3">
    <source>
        <dbReference type="ARBA" id="ARBA00004173"/>
    </source>
</evidence>
<dbReference type="InterPro" id="IPR014808">
    <property type="entry name" value="DNA_replication_fac_Dna2_N"/>
</dbReference>
<dbReference type="GO" id="GO:0003678">
    <property type="term" value="F:DNA helicase activity"/>
    <property type="evidence" value="ECO:0007669"/>
    <property type="project" value="UniProtKB-EC"/>
</dbReference>
<keyword evidence="11" id="KW-0547">Nucleotide-binding</keyword>
<dbReference type="SUPFAM" id="SSF52540">
    <property type="entry name" value="P-loop containing nucleoside triphosphate hydrolases"/>
    <property type="match status" value="1"/>
</dbReference>
<comment type="catalytic activity">
    <reaction evidence="22">
        <text>ATP + H2O = ADP + phosphate + H(+)</text>
        <dbReference type="Rhea" id="RHEA:13065"/>
        <dbReference type="ChEBI" id="CHEBI:15377"/>
        <dbReference type="ChEBI" id="CHEBI:15378"/>
        <dbReference type="ChEBI" id="CHEBI:30616"/>
        <dbReference type="ChEBI" id="CHEBI:43474"/>
        <dbReference type="ChEBI" id="CHEBI:456216"/>
        <dbReference type="EC" id="3.6.4.12"/>
    </reaction>
</comment>
<evidence type="ECO:0000256" key="11">
    <source>
        <dbReference type="ARBA" id="ARBA00022741"/>
    </source>
</evidence>
<evidence type="ECO:0000256" key="15">
    <source>
        <dbReference type="ARBA" id="ARBA00022840"/>
    </source>
</evidence>
<evidence type="ECO:0000313" key="28">
    <source>
        <dbReference type="Proteomes" id="UP001374579"/>
    </source>
</evidence>
<feature type="compositionally biased region" description="Low complexity" evidence="23">
    <location>
        <begin position="347"/>
        <end position="356"/>
    </location>
</feature>
<evidence type="ECO:0000313" key="27">
    <source>
        <dbReference type="EMBL" id="KAK7088075.1"/>
    </source>
</evidence>
<evidence type="ECO:0000256" key="2">
    <source>
        <dbReference type="ARBA" id="ARBA00004123"/>
    </source>
</evidence>
<evidence type="ECO:0000256" key="20">
    <source>
        <dbReference type="ARBA" id="ARBA00023268"/>
    </source>
</evidence>
<feature type="region of interest" description="Disordered" evidence="23">
    <location>
        <begin position="191"/>
        <end position="223"/>
    </location>
</feature>
<keyword evidence="16" id="KW-0408">Iron</keyword>
<dbReference type="GO" id="GO:0006260">
    <property type="term" value="P:DNA replication"/>
    <property type="evidence" value="ECO:0007669"/>
    <property type="project" value="UniProtKB-KW"/>
</dbReference>
<dbReference type="GO" id="GO:0004519">
    <property type="term" value="F:endonuclease activity"/>
    <property type="evidence" value="ECO:0007669"/>
    <property type="project" value="UniProtKB-KW"/>
</dbReference>
<dbReference type="PANTHER" id="PTHR36531">
    <property type="entry name" value="CRISPR-ASSOCIATED EXONUCLEASE CAS4"/>
    <property type="match status" value="1"/>
</dbReference>
<evidence type="ECO:0000256" key="6">
    <source>
        <dbReference type="ARBA" id="ARBA00021516"/>
    </source>
</evidence>
<dbReference type="GO" id="GO:0005739">
    <property type="term" value="C:mitochondrion"/>
    <property type="evidence" value="ECO:0007669"/>
    <property type="project" value="UniProtKB-SubCell"/>
</dbReference>
<evidence type="ECO:0000256" key="12">
    <source>
        <dbReference type="ARBA" id="ARBA00022759"/>
    </source>
</evidence>
<protein>
    <recommendedName>
        <fullName evidence="6">DNA replication ATP-dependent helicase/nuclease DNA2</fullName>
        <ecNumber evidence="5">3.6.4.12</ecNumber>
    </recommendedName>
    <alternativeName>
        <fullName evidence="21">DNA replication ATP-dependent helicase-like homolog</fullName>
    </alternativeName>
</protein>
<keyword evidence="8" id="KW-0235">DNA replication</keyword>
<comment type="subcellular location">
    <subcellularLocation>
        <location evidence="3">Mitochondrion</location>
    </subcellularLocation>
    <subcellularLocation>
        <location evidence="2">Nucleus</location>
    </subcellularLocation>
</comment>
<comment type="caution">
    <text evidence="27">The sequence shown here is derived from an EMBL/GenBank/DDBJ whole genome shotgun (WGS) entry which is preliminary data.</text>
</comment>
<evidence type="ECO:0000259" key="24">
    <source>
        <dbReference type="Pfam" id="PF08696"/>
    </source>
</evidence>
<keyword evidence="18" id="KW-0496">Mitochondrion</keyword>
<dbReference type="CDD" id="cd22318">
    <property type="entry name" value="DNA2_N-like"/>
    <property type="match status" value="1"/>
</dbReference>
<evidence type="ECO:0000256" key="17">
    <source>
        <dbReference type="ARBA" id="ARBA00023014"/>
    </source>
</evidence>
<dbReference type="InterPro" id="IPR027417">
    <property type="entry name" value="P-loop_NTPase"/>
</dbReference>
<dbReference type="GO" id="GO:0046872">
    <property type="term" value="F:metal ion binding"/>
    <property type="evidence" value="ECO:0007669"/>
    <property type="project" value="UniProtKB-KW"/>
</dbReference>
<keyword evidence="17" id="KW-0411">Iron-sulfur</keyword>
<feature type="compositionally biased region" description="Polar residues" evidence="23">
    <location>
        <begin position="14"/>
        <end position="36"/>
    </location>
</feature>
<keyword evidence="12" id="KW-0255">Endonuclease</keyword>
<dbReference type="GO" id="GO:0005634">
    <property type="term" value="C:nucleus"/>
    <property type="evidence" value="ECO:0007669"/>
    <property type="project" value="UniProtKB-SubCell"/>
</dbReference>
<accession>A0AAN9AJN2</accession>
<organism evidence="27 28">
    <name type="scientific">Littorina saxatilis</name>
    <dbReference type="NCBI Taxonomy" id="31220"/>
    <lineage>
        <taxon>Eukaryota</taxon>
        <taxon>Metazoa</taxon>
        <taxon>Spiralia</taxon>
        <taxon>Lophotrochozoa</taxon>
        <taxon>Mollusca</taxon>
        <taxon>Gastropoda</taxon>
        <taxon>Caenogastropoda</taxon>
        <taxon>Littorinimorpha</taxon>
        <taxon>Littorinoidea</taxon>
        <taxon>Littorinidae</taxon>
        <taxon>Littorina</taxon>
    </lineage>
</organism>